<keyword evidence="1" id="KW-1133">Transmembrane helix</keyword>
<sequence>MRFNHPEKWLLALLATLFWITFQPAISRAATHPTPVIDDQLHLLDNDQIHRMNKNLMNKRHPQQIWVITTNKTPKELKADWVEYEDIEDSGFSFGNLSNDAFSYTDIFLKKHIKNLTDSGTIGIAGMPARDEINLILVDPQLKYHVIPVMSDPFGQALGQVQDFILTHRMNFKEMSGKNILSTARLMNGFLVSHVSSKKQINQGLSFDGLVIRLLLILLVIYGIWHHRWRKRHPKRIRWEDPDSPRDNGEYDNGYMDGYYIGMHEDDGHDK</sequence>
<dbReference type="GeneID" id="71566873"/>
<dbReference type="OrthoDB" id="2329790at2"/>
<evidence type="ECO:0000313" key="3">
    <source>
        <dbReference type="Proteomes" id="UP000321893"/>
    </source>
</evidence>
<organism evidence="2 3">
    <name type="scientific">Lentilactobacillus kefiri</name>
    <name type="common">Lactobacillus kefiri</name>
    <dbReference type="NCBI Taxonomy" id="33962"/>
    <lineage>
        <taxon>Bacteria</taxon>
        <taxon>Bacillati</taxon>
        <taxon>Bacillota</taxon>
        <taxon>Bacilli</taxon>
        <taxon>Lactobacillales</taxon>
        <taxon>Lactobacillaceae</taxon>
        <taxon>Lentilactobacillus</taxon>
    </lineage>
</organism>
<keyword evidence="3" id="KW-1185">Reference proteome</keyword>
<feature type="transmembrane region" description="Helical" evidence="1">
    <location>
        <begin position="205"/>
        <end position="225"/>
    </location>
</feature>
<reference evidence="2" key="1">
    <citation type="submission" date="2019-07" db="EMBL/GenBank/DDBJ databases">
        <title>Whole genome shotgun sequence of Lactobacillus kefiri NBRC 15888.</title>
        <authorList>
            <person name="Hosoyama A."/>
            <person name="Uohara A."/>
            <person name="Ohji S."/>
            <person name="Ichikawa N."/>
        </authorList>
    </citation>
    <scope>NUCLEOTIDE SEQUENCE [LARGE SCALE GENOMIC DNA]</scope>
    <source>
        <strain evidence="2">NBRC 15888</strain>
    </source>
</reference>
<gene>
    <name evidence="2" type="ORF">LKE01_08560</name>
</gene>
<comment type="caution">
    <text evidence="2">The sequence shown here is derived from an EMBL/GenBank/DDBJ whole genome shotgun (WGS) entry which is preliminary data.</text>
</comment>
<evidence type="ECO:0000256" key="1">
    <source>
        <dbReference type="SAM" id="Phobius"/>
    </source>
</evidence>
<accession>A0A511DT67</accession>
<name>A0A511DT67_LENKE</name>
<dbReference type="AlphaFoldDB" id="A0A511DT67"/>
<protein>
    <submittedName>
        <fullName evidence="2">Uncharacterized protein</fullName>
    </submittedName>
</protein>
<keyword evidence="1" id="KW-0472">Membrane</keyword>
<dbReference type="Proteomes" id="UP000321893">
    <property type="component" value="Unassembled WGS sequence"/>
</dbReference>
<evidence type="ECO:0000313" key="2">
    <source>
        <dbReference type="EMBL" id="GEL28036.1"/>
    </source>
</evidence>
<dbReference type="RefSeq" id="WP_056981353.1">
    <property type="nucleotide sequence ID" value="NZ_BJVK01000007.1"/>
</dbReference>
<dbReference type="EMBL" id="BJVK01000007">
    <property type="protein sequence ID" value="GEL28036.1"/>
    <property type="molecule type" value="Genomic_DNA"/>
</dbReference>
<proteinExistence type="predicted"/>
<keyword evidence="1" id="KW-0812">Transmembrane</keyword>